<gene>
    <name evidence="1" type="ORF">BEU03_00980</name>
</gene>
<organism evidence="1 2">
    <name type="scientific">Marine Group III euryarchaeote CG-Epi6</name>
    <dbReference type="NCBI Taxonomy" id="1889000"/>
    <lineage>
        <taxon>Archaea</taxon>
        <taxon>Methanobacteriati</taxon>
        <taxon>Thermoplasmatota</taxon>
        <taxon>Thermoplasmata</taxon>
        <taxon>Candidatus Thermoprofundales</taxon>
    </lineage>
</organism>
<dbReference type="CDD" id="cd00146">
    <property type="entry name" value="PKD"/>
    <property type="match status" value="1"/>
</dbReference>
<dbReference type="InterPro" id="IPR035986">
    <property type="entry name" value="PKD_dom_sf"/>
</dbReference>
<evidence type="ECO:0000313" key="2">
    <source>
        <dbReference type="Proteomes" id="UP000183403"/>
    </source>
</evidence>
<sequence length="651" mass="72103">MRYYIILAFVLVISALVSTDATAEPEVYMVEIAPDTIDNQQEEDVTFNSDCSVCNGEGLTYFYWNSSIDGVLASGTEDHNVVLSSSGFSIGEHTIIFQVRDNNSEWSVDDDSSSATITVSGRDDGGSDTIEVNFGIEPPTLHIGETATFRACSEMYPEPQPCVDDPDAVLDFYWEVLWNNEGNWSYIGNSEMFTFNDLQEGTHTVKLSISFDGDTANATQQMVVLPPIPQVTIDFVNGDSIKEGEILEINAQCLDNNQDEIECDYYWDIYDNDGNPDLLFRLSGSPITLSNLTNSQGSYEIVFRSQDAESGIYSSFYQVIVSVLPPNQSPTASIVISPESLGGLTPQYYWTSVLTFSSSSNDPDGNIVAYKWYYDGVLTSEESEFSLSFDGGDIGLHQIKLEVQDNDGVWSSQTATGFNLKDNMEPIGSWIFEEDNGTYLVISQCTDPDEEGFITGYNWSVEKDSDLLFYSNEKNISFVPLSSGNYIFILRCLDNGGLYSAPESYHIDIELDLPKNFVVSFGSKEIDVGEFFHIDFSETTGEYSHFKVKVINPNGTSREFEVTDVSSNFTIGFNEAGTYPIDVQVVWKDGTDRGLDDFYGPTVTVGSKDDSSTGDSNQSVDLTEDTDELPSLSLLVSTLILSLIAVSRRQR</sequence>
<comment type="caution">
    <text evidence="1">The sequence shown here is derived from an EMBL/GenBank/DDBJ whole genome shotgun (WGS) entry which is preliminary data.</text>
</comment>
<dbReference type="SUPFAM" id="SSF49299">
    <property type="entry name" value="PKD domain"/>
    <property type="match status" value="1"/>
</dbReference>
<proteinExistence type="predicted"/>
<evidence type="ECO:0000313" key="1">
    <source>
        <dbReference type="EMBL" id="OIR10540.1"/>
    </source>
</evidence>
<protein>
    <recommendedName>
        <fullName evidence="3">Ig-like domain-containing protein</fullName>
    </recommendedName>
</protein>
<name>A0A1J5T9R6_9ARCH</name>
<reference evidence="1 2" key="1">
    <citation type="submission" date="2016-08" db="EMBL/GenBank/DDBJ databases">
        <title>New Insights into Marine Group III Euryarchaeota, from dark to light.</title>
        <authorList>
            <person name="Haro-Moreno J.M."/>
            <person name="Rodriguez-Valera F."/>
            <person name="Lopez-Garcia P."/>
            <person name="Moreira D."/>
            <person name="Martin-Cuadrado A.B."/>
        </authorList>
    </citation>
    <scope>NUCLEOTIDE SEQUENCE [LARGE SCALE GENOMIC DNA]</scope>
    <source>
        <strain evidence="1">CG-Epi6</strain>
    </source>
</reference>
<dbReference type="AlphaFoldDB" id="A0A1J5T9R6"/>
<dbReference type="InterPro" id="IPR013783">
    <property type="entry name" value="Ig-like_fold"/>
</dbReference>
<accession>A0A1J5T9R6</accession>
<evidence type="ECO:0008006" key="3">
    <source>
        <dbReference type="Google" id="ProtNLM"/>
    </source>
</evidence>
<dbReference type="Proteomes" id="UP000183403">
    <property type="component" value="Unassembled WGS sequence"/>
</dbReference>
<dbReference type="Gene3D" id="2.60.40.10">
    <property type="entry name" value="Immunoglobulins"/>
    <property type="match status" value="1"/>
</dbReference>
<dbReference type="EMBL" id="MIYV01000022">
    <property type="protein sequence ID" value="OIR10540.1"/>
    <property type="molecule type" value="Genomic_DNA"/>
</dbReference>